<dbReference type="EMBL" id="JAVFHQ010000003">
    <property type="protein sequence ID" value="KAK4549864.1"/>
    <property type="molecule type" value="Genomic_DNA"/>
</dbReference>
<name>A0AAV9JVV8_9PEZI</name>
<accession>A0AAV9JVV8</accession>
<proteinExistence type="predicted"/>
<organism evidence="2 3">
    <name type="scientific">Oleoguttula mirabilis</name>
    <dbReference type="NCBI Taxonomy" id="1507867"/>
    <lineage>
        <taxon>Eukaryota</taxon>
        <taxon>Fungi</taxon>
        <taxon>Dikarya</taxon>
        <taxon>Ascomycota</taxon>
        <taxon>Pezizomycotina</taxon>
        <taxon>Dothideomycetes</taxon>
        <taxon>Dothideomycetidae</taxon>
        <taxon>Mycosphaerellales</taxon>
        <taxon>Teratosphaeriaceae</taxon>
        <taxon>Oleoguttula</taxon>
    </lineage>
</organism>
<feature type="region of interest" description="Disordered" evidence="1">
    <location>
        <begin position="1"/>
        <end position="24"/>
    </location>
</feature>
<comment type="caution">
    <text evidence="2">The sequence shown here is derived from an EMBL/GenBank/DDBJ whole genome shotgun (WGS) entry which is preliminary data.</text>
</comment>
<keyword evidence="3" id="KW-1185">Reference proteome</keyword>
<evidence type="ECO:0000313" key="2">
    <source>
        <dbReference type="EMBL" id="KAK4549864.1"/>
    </source>
</evidence>
<sequence length="155" mass="17523">MPSPPPNPPTASQTSSTCITTTSSKQPTLLTIPPQLRLQIYYHLFAAGSLAKTPSYMHFAGFVPPHILATSKLVRIEAKPLYLQALRAERCLMTAELEQLRAEAVRVPVLSDDASYLEELKRMQGRPGRQRKVALEEYKARRFTRMLSKVDNEWL</sequence>
<reference evidence="2 3" key="1">
    <citation type="submission" date="2021-11" db="EMBL/GenBank/DDBJ databases">
        <title>Black yeast isolated from Biological Soil Crust.</title>
        <authorList>
            <person name="Kurbessoian T."/>
        </authorList>
    </citation>
    <scope>NUCLEOTIDE SEQUENCE [LARGE SCALE GENOMIC DNA]</scope>
    <source>
        <strain evidence="2 3">CCFEE 5522</strain>
    </source>
</reference>
<protein>
    <submittedName>
        <fullName evidence="2">Uncharacterized protein</fullName>
    </submittedName>
</protein>
<evidence type="ECO:0000256" key="1">
    <source>
        <dbReference type="SAM" id="MobiDB-lite"/>
    </source>
</evidence>
<gene>
    <name evidence="2" type="ORF">LTR36_005165</name>
</gene>
<feature type="compositionally biased region" description="Low complexity" evidence="1">
    <location>
        <begin position="10"/>
        <end position="24"/>
    </location>
</feature>
<dbReference type="AlphaFoldDB" id="A0AAV9JVV8"/>
<evidence type="ECO:0000313" key="3">
    <source>
        <dbReference type="Proteomes" id="UP001324427"/>
    </source>
</evidence>
<dbReference type="Proteomes" id="UP001324427">
    <property type="component" value="Unassembled WGS sequence"/>
</dbReference>